<feature type="binding site" evidence="7">
    <location>
        <position position="18"/>
    </location>
    <ligand>
        <name>S-adenosyl-L-methionine</name>
        <dbReference type="ChEBI" id="CHEBI:59789"/>
    </ligand>
</feature>
<dbReference type="Gene3D" id="3.40.50.150">
    <property type="entry name" value="Vaccinia Virus protein VP39"/>
    <property type="match status" value="1"/>
</dbReference>
<evidence type="ECO:0000256" key="2">
    <source>
        <dbReference type="ARBA" id="ARBA00011900"/>
    </source>
</evidence>
<evidence type="ECO:0000256" key="5">
    <source>
        <dbReference type="ARBA" id="ARBA00022691"/>
    </source>
</evidence>
<dbReference type="GO" id="GO:0006298">
    <property type="term" value="P:mismatch repair"/>
    <property type="evidence" value="ECO:0007669"/>
    <property type="project" value="TreeGrafter"/>
</dbReference>
<keyword evidence="3 8" id="KW-0489">Methyltransferase</keyword>
<dbReference type="InterPro" id="IPR012263">
    <property type="entry name" value="M_m6A_EcoRV"/>
</dbReference>
<dbReference type="InterPro" id="IPR029063">
    <property type="entry name" value="SAM-dependent_MTases_sf"/>
</dbReference>
<dbReference type="Proteomes" id="UP000190460">
    <property type="component" value="Unassembled WGS sequence"/>
</dbReference>
<dbReference type="PRINTS" id="PR00505">
    <property type="entry name" value="D12N6MTFRASE"/>
</dbReference>
<feature type="binding site" evidence="7">
    <location>
        <position position="14"/>
    </location>
    <ligand>
        <name>S-adenosyl-L-methionine</name>
        <dbReference type="ChEBI" id="CHEBI:59789"/>
    </ligand>
</feature>
<dbReference type="OrthoDB" id="9805629at2"/>
<accession>A0A1T4WXR4</accession>
<feature type="binding site" evidence="7">
    <location>
        <position position="59"/>
    </location>
    <ligand>
        <name>S-adenosyl-L-methionine</name>
        <dbReference type="ChEBI" id="CHEBI:59789"/>
    </ligand>
</feature>
<dbReference type="GO" id="GO:0009307">
    <property type="term" value="P:DNA restriction-modification system"/>
    <property type="evidence" value="ECO:0007669"/>
    <property type="project" value="InterPro"/>
</dbReference>
<evidence type="ECO:0000256" key="4">
    <source>
        <dbReference type="ARBA" id="ARBA00022679"/>
    </source>
</evidence>
<keyword evidence="4" id="KW-0808">Transferase</keyword>
<reference evidence="8 9" key="1">
    <citation type="submission" date="2017-02" db="EMBL/GenBank/DDBJ databases">
        <authorList>
            <person name="Peterson S.W."/>
        </authorList>
    </citation>
    <scope>NUCLEOTIDE SEQUENCE [LARGE SCALE GENOMIC DNA]</scope>
    <source>
        <strain evidence="8 9">ATCC 49788</strain>
    </source>
</reference>
<dbReference type="AlphaFoldDB" id="A0A1T4WXR4"/>
<dbReference type="PANTHER" id="PTHR30481:SF4">
    <property type="entry name" value="SITE-SPECIFIC DNA-METHYLTRANSFERASE (ADENINE-SPECIFIC)"/>
    <property type="match status" value="1"/>
</dbReference>
<evidence type="ECO:0000256" key="7">
    <source>
        <dbReference type="PIRSR" id="PIRSR000398-1"/>
    </source>
</evidence>
<dbReference type="Pfam" id="PF02086">
    <property type="entry name" value="MethyltransfD12"/>
    <property type="match status" value="1"/>
</dbReference>
<dbReference type="PANTHER" id="PTHR30481">
    <property type="entry name" value="DNA ADENINE METHYLASE"/>
    <property type="match status" value="1"/>
</dbReference>
<dbReference type="InterPro" id="IPR023095">
    <property type="entry name" value="Ade_MeTrfase_dom_2"/>
</dbReference>
<organism evidence="8 9">
    <name type="scientific">Thiothrix eikelboomii</name>
    <dbReference type="NCBI Taxonomy" id="92487"/>
    <lineage>
        <taxon>Bacteria</taxon>
        <taxon>Pseudomonadati</taxon>
        <taxon>Pseudomonadota</taxon>
        <taxon>Gammaproteobacteria</taxon>
        <taxon>Thiotrichales</taxon>
        <taxon>Thiotrichaceae</taxon>
        <taxon>Thiothrix</taxon>
    </lineage>
</organism>
<dbReference type="GO" id="GO:0009007">
    <property type="term" value="F:site-specific DNA-methyltransferase (adenine-specific) activity"/>
    <property type="evidence" value="ECO:0007669"/>
    <property type="project" value="UniProtKB-EC"/>
</dbReference>
<dbReference type="InterPro" id="IPR012327">
    <property type="entry name" value="MeTrfase_D12"/>
</dbReference>
<evidence type="ECO:0000256" key="6">
    <source>
        <dbReference type="ARBA" id="ARBA00047942"/>
    </source>
</evidence>
<keyword evidence="5" id="KW-0949">S-adenosyl-L-methionine</keyword>
<proteinExistence type="inferred from homology"/>
<evidence type="ECO:0000313" key="8">
    <source>
        <dbReference type="EMBL" id="SKA81411.1"/>
    </source>
</evidence>
<dbReference type="SUPFAM" id="SSF53335">
    <property type="entry name" value="S-adenosyl-L-methionine-dependent methyltransferases"/>
    <property type="match status" value="1"/>
</dbReference>
<dbReference type="GO" id="GO:0032259">
    <property type="term" value="P:methylation"/>
    <property type="evidence" value="ECO:0007669"/>
    <property type="project" value="UniProtKB-KW"/>
</dbReference>
<dbReference type="GO" id="GO:1904047">
    <property type="term" value="F:S-adenosyl-L-methionine binding"/>
    <property type="evidence" value="ECO:0007669"/>
    <property type="project" value="TreeGrafter"/>
</dbReference>
<dbReference type="PIRSF" id="PIRSF000398">
    <property type="entry name" value="M_m6A_EcoRV"/>
    <property type="match status" value="1"/>
</dbReference>
<dbReference type="GO" id="GO:0043565">
    <property type="term" value="F:sequence-specific DNA binding"/>
    <property type="evidence" value="ECO:0007669"/>
    <property type="project" value="TreeGrafter"/>
</dbReference>
<protein>
    <recommendedName>
        <fullName evidence="2">site-specific DNA-methyltransferase (adenine-specific)</fullName>
        <ecNumber evidence="2">2.1.1.72</ecNumber>
    </recommendedName>
</protein>
<dbReference type="RefSeq" id="WP_078922687.1">
    <property type="nucleotide sequence ID" value="NZ_FUYB01000009.1"/>
</dbReference>
<dbReference type="Gene3D" id="1.10.1020.10">
    <property type="entry name" value="Adenine-specific Methyltransferase, Domain 2"/>
    <property type="match status" value="1"/>
</dbReference>
<comment type="similarity">
    <text evidence="1">Belongs to the N(4)/N(6)-methyltransferase family.</text>
</comment>
<feature type="binding site" evidence="7">
    <location>
        <position position="183"/>
    </location>
    <ligand>
        <name>S-adenosyl-L-methionine</name>
        <dbReference type="ChEBI" id="CHEBI:59789"/>
    </ligand>
</feature>
<dbReference type="EC" id="2.1.1.72" evidence="2"/>
<evidence type="ECO:0000313" key="9">
    <source>
        <dbReference type="Proteomes" id="UP000190460"/>
    </source>
</evidence>
<dbReference type="STRING" id="92487.SAMN02745130_02200"/>
<keyword evidence="9" id="KW-1185">Reference proteome</keyword>
<comment type="catalytic activity">
    <reaction evidence="6">
        <text>a 2'-deoxyadenosine in DNA + S-adenosyl-L-methionine = an N(6)-methyl-2'-deoxyadenosine in DNA + S-adenosyl-L-homocysteine + H(+)</text>
        <dbReference type="Rhea" id="RHEA:15197"/>
        <dbReference type="Rhea" id="RHEA-COMP:12418"/>
        <dbReference type="Rhea" id="RHEA-COMP:12419"/>
        <dbReference type="ChEBI" id="CHEBI:15378"/>
        <dbReference type="ChEBI" id="CHEBI:57856"/>
        <dbReference type="ChEBI" id="CHEBI:59789"/>
        <dbReference type="ChEBI" id="CHEBI:90615"/>
        <dbReference type="ChEBI" id="CHEBI:90616"/>
        <dbReference type="EC" id="2.1.1.72"/>
    </reaction>
</comment>
<dbReference type="EMBL" id="FUYB01000009">
    <property type="protein sequence ID" value="SKA81411.1"/>
    <property type="molecule type" value="Genomic_DNA"/>
</dbReference>
<gene>
    <name evidence="8" type="ORF">SAMN02745130_02200</name>
</gene>
<name>A0A1T4WXR4_9GAMM</name>
<sequence length="261" mass="30256">MLTKERIKSPLSGWVGGKFHLAKTIVPLIPPHACYVEAFAGGAWITFRKAPSDAEVLNDINRDVITLYRVIQKHLPEFIRYMQWALVSRDEFLRLQQVDPETLTDIERACRFFYLQKLAFSGKIANKPTFGISAYRPPRLNLSRLEADLWDAHQRLARVTLECLPYSDVIQRYDRAETFFYCDPPYFGCEDYYGKAIFNRDDFQKLHDVLAVIKGKWLVSINDVPEIIEIFKNFNINKAETVYSIQKGGMSKVSELLISNY</sequence>
<evidence type="ECO:0000256" key="3">
    <source>
        <dbReference type="ARBA" id="ARBA00022603"/>
    </source>
</evidence>
<evidence type="ECO:0000256" key="1">
    <source>
        <dbReference type="ARBA" id="ARBA00006594"/>
    </source>
</evidence>